<dbReference type="EMBL" id="SMKU01000407">
    <property type="protein sequence ID" value="TDD65600.1"/>
    <property type="molecule type" value="Genomic_DNA"/>
</dbReference>
<gene>
    <name evidence="1" type="ORF">E1298_41210</name>
</gene>
<sequence length="120" mass="13052">MSSYYQIFVGKVGPEERLVADVAAAAGREVRPVGSGDGGISYAGEVDRVAVEIELSHEFEDDMGIAFSRYPVVVTFRSYDRDRAREKAVAERVFEGLKGDGSRALVLVFGLAEAVDTYDP</sequence>
<dbReference type="AlphaFoldDB" id="A0A4R5A3K9"/>
<dbReference type="OrthoDB" id="4562933at2"/>
<dbReference type="Proteomes" id="UP000294513">
    <property type="component" value="Unassembled WGS sequence"/>
</dbReference>
<evidence type="ECO:0000313" key="2">
    <source>
        <dbReference type="Proteomes" id="UP000294513"/>
    </source>
</evidence>
<dbReference type="RefSeq" id="WP_131902817.1">
    <property type="nucleotide sequence ID" value="NZ_SMKU01000407.1"/>
</dbReference>
<organism evidence="1 2">
    <name type="scientific">Actinomadura rubrisoli</name>
    <dbReference type="NCBI Taxonomy" id="2530368"/>
    <lineage>
        <taxon>Bacteria</taxon>
        <taxon>Bacillati</taxon>
        <taxon>Actinomycetota</taxon>
        <taxon>Actinomycetes</taxon>
        <taxon>Streptosporangiales</taxon>
        <taxon>Thermomonosporaceae</taxon>
        <taxon>Actinomadura</taxon>
    </lineage>
</organism>
<evidence type="ECO:0000313" key="1">
    <source>
        <dbReference type="EMBL" id="TDD65600.1"/>
    </source>
</evidence>
<comment type="caution">
    <text evidence="1">The sequence shown here is derived from an EMBL/GenBank/DDBJ whole genome shotgun (WGS) entry which is preliminary data.</text>
</comment>
<protein>
    <submittedName>
        <fullName evidence="1">Uncharacterized protein</fullName>
    </submittedName>
</protein>
<name>A0A4R5A3K9_9ACTN</name>
<keyword evidence="2" id="KW-1185">Reference proteome</keyword>
<reference evidence="1 2" key="1">
    <citation type="submission" date="2019-03" db="EMBL/GenBank/DDBJ databases">
        <title>Draft genome sequences of novel Actinobacteria.</title>
        <authorList>
            <person name="Sahin N."/>
            <person name="Ay H."/>
            <person name="Saygin H."/>
        </authorList>
    </citation>
    <scope>NUCLEOTIDE SEQUENCE [LARGE SCALE GENOMIC DNA]</scope>
    <source>
        <strain evidence="1 2">H3C3</strain>
    </source>
</reference>
<accession>A0A4R5A3K9</accession>
<proteinExistence type="predicted"/>